<evidence type="ECO:0000259" key="3">
    <source>
        <dbReference type="Pfam" id="PF18962"/>
    </source>
</evidence>
<organism evidence="4 5">
    <name type="scientific">Kaistella carnis</name>
    <dbReference type="NCBI Taxonomy" id="1241979"/>
    <lineage>
        <taxon>Bacteria</taxon>
        <taxon>Pseudomonadati</taxon>
        <taxon>Bacteroidota</taxon>
        <taxon>Flavobacteriia</taxon>
        <taxon>Flavobacteriales</taxon>
        <taxon>Weeksellaceae</taxon>
        <taxon>Chryseobacterium group</taxon>
        <taxon>Kaistella</taxon>
    </lineage>
</organism>
<sequence>MKRIFTVLSAGLFTMSFAQQNLVKDISSSNPQVYHTVSKSVAGCIQEVPSNNLQNGSVLGDVINQAIAADILVPSGDSFTISSIKVNLIGASSFVNLIFYSDIDGKPGAVVDILNNVNTNSVMIGTNYGFDYYRHTVNLSAPLTLSGGTKFWMEVQSDARAWENQNAVVSGSNFAYRNSSTSQVWMLNGVGEEVVYTLEGNCAVLGVDNTEFGKLAFYPNPVKSTITFAEKVSQISLFDMTGKSVKSILTNANTVDLSFLTKGNYIIQYTTKSGKKVSNKLIKY</sequence>
<feature type="signal peptide" evidence="2">
    <location>
        <begin position="1"/>
        <end position="18"/>
    </location>
</feature>
<evidence type="ECO:0000313" key="4">
    <source>
        <dbReference type="EMBL" id="AZI32970.1"/>
    </source>
</evidence>
<keyword evidence="1 2" id="KW-0732">Signal</keyword>
<dbReference type="RefSeq" id="WP_125023946.1">
    <property type="nucleotide sequence ID" value="NZ_CP034159.1"/>
</dbReference>
<dbReference type="AlphaFoldDB" id="A0A3G8XHX5"/>
<dbReference type="Proteomes" id="UP000270185">
    <property type="component" value="Chromosome"/>
</dbReference>
<dbReference type="KEGG" id="ccas:EIB73_07200"/>
<dbReference type="OrthoDB" id="1398760at2"/>
<dbReference type="EMBL" id="CP034159">
    <property type="protein sequence ID" value="AZI32970.1"/>
    <property type="molecule type" value="Genomic_DNA"/>
</dbReference>
<reference evidence="5" key="1">
    <citation type="submission" date="2018-11" db="EMBL/GenBank/DDBJ databases">
        <title>Proposal to divide the Flavobacteriaceae and reorganize its genera based on Amino Acid Identity values calculated from whole genome sequences.</title>
        <authorList>
            <person name="Nicholson A.C."/>
            <person name="Gulvik C.A."/>
            <person name="Whitney A.M."/>
            <person name="Humrighouse B.W."/>
            <person name="Bell M."/>
            <person name="Holmes B."/>
            <person name="Steigerwalt A.G."/>
            <person name="Villarma A."/>
            <person name="Sheth M."/>
            <person name="Batra D."/>
            <person name="Pryor J."/>
            <person name="Bernardet J.-F."/>
            <person name="Hugo C."/>
            <person name="Kampfer P."/>
            <person name="Newman J.D."/>
            <person name="McQuiston J.R."/>
        </authorList>
    </citation>
    <scope>NUCLEOTIDE SEQUENCE [LARGE SCALE GENOMIC DNA]</scope>
    <source>
        <strain evidence="5">G0081</strain>
    </source>
</reference>
<feature type="domain" description="Secretion system C-terminal sorting" evidence="3">
    <location>
        <begin position="218"/>
        <end position="282"/>
    </location>
</feature>
<evidence type="ECO:0000313" key="5">
    <source>
        <dbReference type="Proteomes" id="UP000270185"/>
    </source>
</evidence>
<evidence type="ECO:0000256" key="1">
    <source>
        <dbReference type="ARBA" id="ARBA00022729"/>
    </source>
</evidence>
<dbReference type="Pfam" id="PF18962">
    <property type="entry name" value="Por_Secre_tail"/>
    <property type="match status" value="1"/>
</dbReference>
<dbReference type="InterPro" id="IPR026444">
    <property type="entry name" value="Secre_tail"/>
</dbReference>
<gene>
    <name evidence="4" type="ORF">EIB73_07200</name>
</gene>
<accession>A0A3G8XHX5</accession>
<name>A0A3G8XHX5_9FLAO</name>
<keyword evidence="5" id="KW-1185">Reference proteome</keyword>
<protein>
    <submittedName>
        <fullName evidence="4">T9SS C-terminal target domain-containing protein</fullName>
    </submittedName>
</protein>
<proteinExistence type="predicted"/>
<evidence type="ECO:0000256" key="2">
    <source>
        <dbReference type="SAM" id="SignalP"/>
    </source>
</evidence>
<feature type="chain" id="PRO_5018078995" evidence="2">
    <location>
        <begin position="19"/>
        <end position="284"/>
    </location>
</feature>
<dbReference type="NCBIfam" id="TIGR04183">
    <property type="entry name" value="Por_Secre_tail"/>
    <property type="match status" value="1"/>
</dbReference>